<dbReference type="InterPro" id="IPR043504">
    <property type="entry name" value="Peptidase_S1_PA_chymotrypsin"/>
</dbReference>
<evidence type="ECO:0000256" key="1">
    <source>
        <dbReference type="ARBA" id="ARBA00023157"/>
    </source>
</evidence>
<dbReference type="OrthoDB" id="6380398at2759"/>
<feature type="signal peptide" evidence="2">
    <location>
        <begin position="1"/>
        <end position="21"/>
    </location>
</feature>
<dbReference type="Proteomes" id="UP000738359">
    <property type="component" value="Unassembled WGS sequence"/>
</dbReference>
<dbReference type="AlphaFoldDB" id="A0A9P6JAI5"/>
<dbReference type="GO" id="GO:0004252">
    <property type="term" value="F:serine-type endopeptidase activity"/>
    <property type="evidence" value="ECO:0007669"/>
    <property type="project" value="InterPro"/>
</dbReference>
<dbReference type="EMBL" id="JAAAHY010000193">
    <property type="protein sequence ID" value="KAF9966053.1"/>
    <property type="molecule type" value="Genomic_DNA"/>
</dbReference>
<keyword evidence="5" id="KW-1185">Reference proteome</keyword>
<feature type="domain" description="Peptidase S1" evidence="3">
    <location>
        <begin position="28"/>
        <end position="226"/>
    </location>
</feature>
<dbReference type="Pfam" id="PF00089">
    <property type="entry name" value="Trypsin"/>
    <property type="match status" value="2"/>
</dbReference>
<evidence type="ECO:0000256" key="2">
    <source>
        <dbReference type="SAM" id="SignalP"/>
    </source>
</evidence>
<dbReference type="CDD" id="cd00190">
    <property type="entry name" value="Tryp_SPc"/>
    <property type="match status" value="1"/>
</dbReference>
<dbReference type="GO" id="GO:0006508">
    <property type="term" value="P:proteolysis"/>
    <property type="evidence" value="ECO:0007669"/>
    <property type="project" value="InterPro"/>
</dbReference>
<dbReference type="PROSITE" id="PS50240">
    <property type="entry name" value="TRYPSIN_DOM"/>
    <property type="match status" value="1"/>
</dbReference>
<name>A0A9P6JAI5_MORAP</name>
<dbReference type="InterPro" id="IPR033116">
    <property type="entry name" value="TRYPSIN_SER"/>
</dbReference>
<dbReference type="PROSITE" id="PS00135">
    <property type="entry name" value="TRYPSIN_SER"/>
    <property type="match status" value="1"/>
</dbReference>
<dbReference type="InterPro" id="IPR050430">
    <property type="entry name" value="Peptidase_S1"/>
</dbReference>
<protein>
    <recommendedName>
        <fullName evidence="3">Peptidase S1 domain-containing protein</fullName>
    </recommendedName>
</protein>
<keyword evidence="2" id="KW-0732">Signal</keyword>
<organism evidence="4 5">
    <name type="scientific">Mortierella alpina</name>
    <name type="common">Oleaginous fungus</name>
    <name type="synonym">Mortierella renispora</name>
    <dbReference type="NCBI Taxonomy" id="64518"/>
    <lineage>
        <taxon>Eukaryota</taxon>
        <taxon>Fungi</taxon>
        <taxon>Fungi incertae sedis</taxon>
        <taxon>Mucoromycota</taxon>
        <taxon>Mortierellomycotina</taxon>
        <taxon>Mortierellomycetes</taxon>
        <taxon>Mortierellales</taxon>
        <taxon>Mortierellaceae</taxon>
        <taxon>Mortierella</taxon>
    </lineage>
</organism>
<feature type="chain" id="PRO_5040105577" description="Peptidase S1 domain-containing protein" evidence="2">
    <location>
        <begin position="22"/>
        <end position="240"/>
    </location>
</feature>
<reference evidence="4" key="1">
    <citation type="journal article" date="2020" name="Fungal Divers.">
        <title>Resolving the Mortierellaceae phylogeny through synthesis of multi-gene phylogenetics and phylogenomics.</title>
        <authorList>
            <person name="Vandepol N."/>
            <person name="Liber J."/>
            <person name="Desiro A."/>
            <person name="Na H."/>
            <person name="Kennedy M."/>
            <person name="Barry K."/>
            <person name="Grigoriev I.V."/>
            <person name="Miller A.N."/>
            <person name="O'Donnell K."/>
            <person name="Stajich J.E."/>
            <person name="Bonito G."/>
        </authorList>
    </citation>
    <scope>NUCLEOTIDE SEQUENCE</scope>
    <source>
        <strain evidence="4">CK1249</strain>
    </source>
</reference>
<proteinExistence type="predicted"/>
<dbReference type="Gene3D" id="2.40.10.10">
    <property type="entry name" value="Trypsin-like serine proteases"/>
    <property type="match status" value="1"/>
</dbReference>
<dbReference type="PANTHER" id="PTHR24276">
    <property type="entry name" value="POLYSERASE-RELATED"/>
    <property type="match status" value="1"/>
</dbReference>
<dbReference type="SUPFAM" id="SSF50494">
    <property type="entry name" value="Trypsin-like serine proteases"/>
    <property type="match status" value="1"/>
</dbReference>
<gene>
    <name evidence="4" type="ORF">BGZ70_003415</name>
</gene>
<evidence type="ECO:0000313" key="5">
    <source>
        <dbReference type="Proteomes" id="UP000738359"/>
    </source>
</evidence>
<evidence type="ECO:0000313" key="4">
    <source>
        <dbReference type="EMBL" id="KAF9966053.1"/>
    </source>
</evidence>
<comment type="caution">
    <text evidence="4">The sequence shown here is derived from an EMBL/GenBank/DDBJ whole genome shotgun (WGS) entry which is preliminary data.</text>
</comment>
<dbReference type="InterPro" id="IPR001254">
    <property type="entry name" value="Trypsin_dom"/>
</dbReference>
<keyword evidence="1" id="KW-1015">Disulfide bond</keyword>
<accession>A0A9P6JAI5</accession>
<dbReference type="PANTHER" id="PTHR24276:SF98">
    <property type="entry name" value="FI18310P1-RELATED"/>
    <property type="match status" value="1"/>
</dbReference>
<evidence type="ECO:0000259" key="3">
    <source>
        <dbReference type="PROSITE" id="PS50240"/>
    </source>
</evidence>
<dbReference type="SMART" id="SM00020">
    <property type="entry name" value="Tryp_SPc"/>
    <property type="match status" value="1"/>
</dbReference>
<dbReference type="InterPro" id="IPR009003">
    <property type="entry name" value="Peptidase_S1_PA"/>
</dbReference>
<sequence length="240" mass="25785">MRISSTVALIASLAVATTTFSSPIVKRIVGGEPVKPGELPFAAKFTFRYGRCTGSLIGPQTILTVAGVVFERDDTTRVLHPQYAGHANDIGLVFLPKKLPGPYPQIGGDYPQPDSMITAAGFGDVDNNGTETNVLRKVELIVEDKAVCLAHYPTFISDTQFCTKDTPQSVCVGDSGGPLFVGKNDTIKIVGITNHGASADSCGLKGNYQYYAFVQPYMQWIKEEIARFENNGTASTPKDS</sequence>